<evidence type="ECO:0000256" key="3">
    <source>
        <dbReference type="ARBA" id="ARBA00023239"/>
    </source>
</evidence>
<dbReference type="PANTHER" id="PTHR10067:SF9">
    <property type="entry name" value="PHOSPHATIDYLSERINE DECARBOXYLASE FAMILY PROTEIN (AFU_ORTHOLOGUE AFUA_7G01730)"/>
    <property type="match status" value="1"/>
</dbReference>
<dbReference type="Pfam" id="PF02666">
    <property type="entry name" value="PS_Dcarbxylase"/>
    <property type="match status" value="1"/>
</dbReference>
<evidence type="ECO:0000256" key="4">
    <source>
        <dbReference type="ARBA" id="ARBA00023317"/>
    </source>
</evidence>
<gene>
    <name evidence="6" type="ORF">Q3M24_06500</name>
</gene>
<name>A0AAU8LZW6_9BACT</name>
<keyword evidence="3" id="KW-0456">Lyase</keyword>
<dbReference type="PANTHER" id="PTHR10067">
    <property type="entry name" value="PHOSPHATIDYLSERINE DECARBOXYLASE"/>
    <property type="match status" value="1"/>
</dbReference>
<keyword evidence="1" id="KW-0210">Decarboxylase</keyword>
<evidence type="ECO:0000313" key="6">
    <source>
        <dbReference type="EMBL" id="XCN74389.1"/>
    </source>
</evidence>
<feature type="region of interest" description="Disordered" evidence="5">
    <location>
        <begin position="1"/>
        <end position="20"/>
    </location>
</feature>
<sequence length="424" mass="47806">MSDNKIIDDGMPPPPATTWTQQDKEQVALLLAELDVMLVRPDGRMSKTGTLMQESLSEVCNPLLNPEQDRRTFWYPYRNGEKPMSDFFATWFYYAPVPTGIGPGYYIEQWDYLANTKAGLILNNEDQCFKNWFVDFLNLRGAWLNSTDSKGSIDKWMAYQGTTEHPFDISEYIVPEGGFQSFNQFFLRELKPGKRLMCPCADDSDVVVAPCDGGVFYLTRGQLEGNKYPLPGKSHDVLQLEQSLPGYGGSFIGGPLLDILLWFTDYHHFRAPVSGTVIHQGMYEGSYNYDFDNYDPNDPYAPALPSGSDRVGWYRSLGKHKRYVWIFRTKELGLVAMMAIGFWGVGSIINEVPEGATLKKGDRMGHFGYGGSSIVLAFEPNLDLQFGVQNAKGGTTLVNDPDSPTLMQIQQCLGRRTPPMKWFD</sequence>
<evidence type="ECO:0000256" key="5">
    <source>
        <dbReference type="SAM" id="MobiDB-lite"/>
    </source>
</evidence>
<proteinExistence type="predicted"/>
<organism evidence="6">
    <name type="scientific">Candidatus Electrothrix aestuarii</name>
    <dbReference type="NCBI Taxonomy" id="3062594"/>
    <lineage>
        <taxon>Bacteria</taxon>
        <taxon>Pseudomonadati</taxon>
        <taxon>Thermodesulfobacteriota</taxon>
        <taxon>Desulfobulbia</taxon>
        <taxon>Desulfobulbales</taxon>
        <taxon>Desulfobulbaceae</taxon>
        <taxon>Candidatus Electrothrix</taxon>
    </lineage>
</organism>
<keyword evidence="2" id="KW-0865">Zymogen</keyword>
<evidence type="ECO:0000256" key="2">
    <source>
        <dbReference type="ARBA" id="ARBA00023145"/>
    </source>
</evidence>
<keyword evidence="4" id="KW-0670">Pyruvate</keyword>
<accession>A0AAU8LZW6</accession>
<dbReference type="AlphaFoldDB" id="A0AAU8LZW6"/>
<dbReference type="KEGG" id="eaj:Q3M24_06500"/>
<reference evidence="6" key="2">
    <citation type="submission" date="2024-06" db="EMBL/GenBank/DDBJ databases">
        <authorList>
            <person name="Plum-Jensen L.E."/>
            <person name="Schramm A."/>
            <person name="Marshall I.P.G."/>
        </authorList>
    </citation>
    <scope>NUCLEOTIDE SEQUENCE</scope>
    <source>
        <strain evidence="6">Rat1</strain>
    </source>
</reference>
<dbReference type="InterPro" id="IPR003817">
    <property type="entry name" value="PS_Dcarbxylase"/>
</dbReference>
<protein>
    <submittedName>
        <fullName evidence="6">Phosphatidylserine decarboxylase</fullName>
    </submittedName>
</protein>
<dbReference type="GO" id="GO:0006646">
    <property type="term" value="P:phosphatidylethanolamine biosynthetic process"/>
    <property type="evidence" value="ECO:0007669"/>
    <property type="project" value="TreeGrafter"/>
</dbReference>
<dbReference type="GO" id="GO:0004609">
    <property type="term" value="F:phosphatidylserine decarboxylase activity"/>
    <property type="evidence" value="ECO:0007669"/>
    <property type="project" value="InterPro"/>
</dbReference>
<dbReference type="EMBL" id="CP159373">
    <property type="protein sequence ID" value="XCN74389.1"/>
    <property type="molecule type" value="Genomic_DNA"/>
</dbReference>
<evidence type="ECO:0000256" key="1">
    <source>
        <dbReference type="ARBA" id="ARBA00022793"/>
    </source>
</evidence>
<reference evidence="6" key="1">
    <citation type="journal article" date="2024" name="Syst. Appl. Microbiol.">
        <title>First single-strain enrichments of Electrothrix cable bacteria, description of E. aestuarii sp. nov. and E. rattekaaiensis sp. nov., and proposal of a cable bacteria taxonomy following the rules of the SeqCode.</title>
        <authorList>
            <person name="Plum-Jensen L.E."/>
            <person name="Schramm A."/>
            <person name="Marshall I.P.G."/>
        </authorList>
    </citation>
    <scope>NUCLEOTIDE SEQUENCE</scope>
    <source>
        <strain evidence="6">Rat1</strain>
    </source>
</reference>